<dbReference type="InterPro" id="IPR007452">
    <property type="entry name" value="TamB_C"/>
</dbReference>
<reference evidence="7 8" key="1">
    <citation type="journal article" date="2024" name="Front. Microbiol.">
        <title>Novel thermophilic genera Geochorda gen. nov. and Carboxydochorda gen. nov. from the deep terrestrial subsurface reveal the ecophysiological diversity in the class Limnochordia.</title>
        <authorList>
            <person name="Karnachuk O.V."/>
            <person name="Lukina A.P."/>
            <person name="Avakyan M.R."/>
            <person name="Kadnikov V.V."/>
            <person name="Begmatov S."/>
            <person name="Beletsky A.V."/>
            <person name="Vlasova K.G."/>
            <person name="Novikov A.A."/>
            <person name="Shcherbakova V.A."/>
            <person name="Mardanov A.V."/>
            <person name="Ravin N.V."/>
        </authorList>
    </citation>
    <scope>NUCLEOTIDE SEQUENCE [LARGE SCALE GENOMIC DNA]</scope>
    <source>
        <strain evidence="7 8">L945</strain>
    </source>
</reference>
<dbReference type="PANTHER" id="PTHR36985">
    <property type="entry name" value="TRANSLOCATION AND ASSEMBLY MODULE SUBUNIT TAMB"/>
    <property type="match status" value="1"/>
</dbReference>
<dbReference type="Proteomes" id="UP001332192">
    <property type="component" value="Chromosome"/>
</dbReference>
<evidence type="ECO:0000259" key="6">
    <source>
        <dbReference type="Pfam" id="PF04357"/>
    </source>
</evidence>
<feature type="domain" description="Translocation and assembly module TamB C-terminal" evidence="6">
    <location>
        <begin position="833"/>
        <end position="1201"/>
    </location>
</feature>
<evidence type="ECO:0000256" key="2">
    <source>
        <dbReference type="ARBA" id="ARBA00022692"/>
    </source>
</evidence>
<evidence type="ECO:0000256" key="3">
    <source>
        <dbReference type="ARBA" id="ARBA00022989"/>
    </source>
</evidence>
<dbReference type="Pfam" id="PF04357">
    <property type="entry name" value="TamB"/>
    <property type="match status" value="1"/>
</dbReference>
<dbReference type="PANTHER" id="PTHR36985:SF1">
    <property type="entry name" value="TRANSLOCATION AND ASSEMBLY MODULE SUBUNIT TAMB"/>
    <property type="match status" value="1"/>
</dbReference>
<feature type="compositionally biased region" description="Pro residues" evidence="5">
    <location>
        <begin position="930"/>
        <end position="951"/>
    </location>
</feature>
<evidence type="ECO:0000256" key="1">
    <source>
        <dbReference type="ARBA" id="ARBA00004167"/>
    </source>
</evidence>
<comment type="subcellular location">
    <subcellularLocation>
        <location evidence="1">Membrane</location>
        <topology evidence="1">Single-pass membrane protein</topology>
    </subcellularLocation>
</comment>
<name>A0ABZ1BVV1_9FIRM</name>
<evidence type="ECO:0000256" key="5">
    <source>
        <dbReference type="SAM" id="MobiDB-lite"/>
    </source>
</evidence>
<feature type="compositionally biased region" description="Basic and acidic residues" evidence="5">
    <location>
        <begin position="146"/>
        <end position="155"/>
    </location>
</feature>
<keyword evidence="2" id="KW-0812">Transmembrane</keyword>
<dbReference type="RefSeq" id="WP_324716186.1">
    <property type="nucleotide sequence ID" value="NZ_CP141615.1"/>
</dbReference>
<sequence length="1201" mass="125923">MTVIAMQKAHVSSGIRRTRGWWLLVALAAFVASSLAAGAWALPVINRRLSMAVARAIEASAGGTGQTVRVGSVSLTFPPGVRVAPVQIVMDEQARLFAPGIKVGVDLPAIVANYAHPERAIRRLEASQVLVRTSARAPDPPAAAEEAGKEPDKKAAPPSVSEMVKSARDAVLRAMQWVQANRSQLEWMKPGDALSWSLEGTWEELGGPGSGASARTRWQTRGQLRRGADGALSAEGTVTLGDVEAIFSASVSDDRVDVQRLAARTKGLRLSAQAAVALARDGTLNLALDGAVETDASAELPALRGSFTAKGPWLAQGLPPVAVRLEATGKAPAAAERVWPQHLIGAVASFTVVQQPRAVQIADGRLTKGNVQGRFSGQVSGEWPFTTAIPFELTGLTPMDDVPWWPAYRVSSVDARGEVTGSASGPWRVSGEVHAPSGRLLDVAAGSAALSVEANVSEGRLSVEPATVEMGSGLLTISSKVWWGPSAPAAAGAALQDAQVVLDLSGKLEGVASTEAVTAVSAMLRPSGAPGGEPAGGSRPPAPRGQLTGSFETRLVWTLSGAQPQPIVVVARFDGPDGTVEMARTGPDAYAVTGDLIDLGGVALRPWLRGVRGQAAFSGRLRGGVLTGQLSARHLAAFDRQLGDVTVPLRADLGASRWVVTGARIKGGELEGSLSADVDMQKWSGQVQLRLAQAAGVPPGASAAGRLVMLPEGLRLQDLRIDVQGQEVARAAGLVPVPWPGVTSRPTNLDVQVTMQRFPLELVREWMPQWEIQGGGLTGQLAITGRLDAPDARGGLRFQAQRVASADGRLTALEDVAVALGIQGRSIRVETGQARLATGGSLTLSGSAGLASIWPVALDPVDLRLLVRQASIGGRPVESLELSGLFDGELRWSGVLSPERWPTLSGKLAVRRGRFLVWAGGSPFAGAPGQPSPAGPAPKVGPVPSRQPPEAPAATEGRPSFSAGIPLDVTLEAVEPVRLDVPALGGSGLAQGTLLLTGTTAVPALEGTVQLSQARLRYFGREFRITSGTLNFSKSRGMVPELNLEASTTGQDGGPVQIDVQGEASDVSKLKLSSRPEMTREQLIALLLPPPSDGPGEQWVNRVNEQLAVWAMNPLERAVRESLGLDELWIIPAGGDRGLWLSLGKYLAPSRVYVRYGRALLGSGSDQEVDLSFQLSPNLTWRAAWAESGGLRLGLHWQLSF</sequence>
<keyword evidence="8" id="KW-1185">Reference proteome</keyword>
<proteinExistence type="predicted"/>
<organism evidence="7 8">
    <name type="scientific">Carboxydichorda subterranea</name>
    <dbReference type="NCBI Taxonomy" id="3109565"/>
    <lineage>
        <taxon>Bacteria</taxon>
        <taxon>Bacillati</taxon>
        <taxon>Bacillota</taxon>
        <taxon>Limnochordia</taxon>
        <taxon>Limnochordales</taxon>
        <taxon>Geochordaceae</taxon>
        <taxon>Carboxydichorda</taxon>
    </lineage>
</organism>
<evidence type="ECO:0000313" key="7">
    <source>
        <dbReference type="EMBL" id="WRP16914.1"/>
    </source>
</evidence>
<protein>
    <submittedName>
        <fullName evidence="7">Translocation/assembly module TamB domain-containing protein</fullName>
    </submittedName>
</protein>
<keyword evidence="4" id="KW-0472">Membrane</keyword>
<keyword evidence="3" id="KW-1133">Transmembrane helix</keyword>
<evidence type="ECO:0000256" key="4">
    <source>
        <dbReference type="ARBA" id="ARBA00023136"/>
    </source>
</evidence>
<feature type="region of interest" description="Disordered" evidence="5">
    <location>
        <begin position="524"/>
        <end position="547"/>
    </location>
</feature>
<feature type="region of interest" description="Disordered" evidence="5">
    <location>
        <begin position="132"/>
        <end position="160"/>
    </location>
</feature>
<dbReference type="EMBL" id="CP141615">
    <property type="protein sequence ID" value="WRP16914.1"/>
    <property type="molecule type" value="Genomic_DNA"/>
</dbReference>
<gene>
    <name evidence="7" type="ORF">U7230_12600</name>
</gene>
<evidence type="ECO:0000313" key="8">
    <source>
        <dbReference type="Proteomes" id="UP001332192"/>
    </source>
</evidence>
<feature type="region of interest" description="Disordered" evidence="5">
    <location>
        <begin position="926"/>
        <end position="961"/>
    </location>
</feature>
<accession>A0ABZ1BVV1</accession>